<dbReference type="Gene3D" id="1.25.40.20">
    <property type="entry name" value="Ankyrin repeat-containing domain"/>
    <property type="match status" value="1"/>
</dbReference>
<dbReference type="PANTHER" id="PTHR10039:SF5">
    <property type="entry name" value="NACHT DOMAIN-CONTAINING PROTEIN"/>
    <property type="match status" value="1"/>
</dbReference>
<protein>
    <recommendedName>
        <fullName evidence="3">Nephrocystin 3-like N-terminal domain-containing protein</fullName>
    </recommendedName>
</protein>
<proteinExistence type="predicted"/>
<gene>
    <name evidence="4" type="ORF">B0T16DRAFT_227181</name>
</gene>
<feature type="region of interest" description="Disordered" evidence="2">
    <location>
        <begin position="1174"/>
        <end position="1198"/>
    </location>
</feature>
<keyword evidence="1" id="KW-0677">Repeat</keyword>
<evidence type="ECO:0000256" key="2">
    <source>
        <dbReference type="SAM" id="MobiDB-lite"/>
    </source>
</evidence>
<feature type="domain" description="Nephrocystin 3-like N-terminal" evidence="3">
    <location>
        <begin position="314"/>
        <end position="436"/>
    </location>
</feature>
<dbReference type="Proteomes" id="UP001174936">
    <property type="component" value="Unassembled WGS sequence"/>
</dbReference>
<keyword evidence="5" id="KW-1185">Reference proteome</keyword>
<dbReference type="SUPFAM" id="SSF53474">
    <property type="entry name" value="alpha/beta-Hydrolases"/>
    <property type="match status" value="1"/>
</dbReference>
<accession>A0AA39XQX8</accession>
<organism evidence="4 5">
    <name type="scientific">Cercophora newfieldiana</name>
    <dbReference type="NCBI Taxonomy" id="92897"/>
    <lineage>
        <taxon>Eukaryota</taxon>
        <taxon>Fungi</taxon>
        <taxon>Dikarya</taxon>
        <taxon>Ascomycota</taxon>
        <taxon>Pezizomycotina</taxon>
        <taxon>Sordariomycetes</taxon>
        <taxon>Sordariomycetidae</taxon>
        <taxon>Sordariales</taxon>
        <taxon>Lasiosphaeriaceae</taxon>
        <taxon>Cercophora</taxon>
    </lineage>
</organism>
<dbReference type="PANTHER" id="PTHR10039">
    <property type="entry name" value="AMELOGENIN"/>
    <property type="match status" value="1"/>
</dbReference>
<reference evidence="4" key="1">
    <citation type="submission" date="2023-06" db="EMBL/GenBank/DDBJ databases">
        <title>Genome-scale phylogeny and comparative genomics of the fungal order Sordariales.</title>
        <authorList>
            <consortium name="Lawrence Berkeley National Laboratory"/>
            <person name="Hensen N."/>
            <person name="Bonometti L."/>
            <person name="Westerberg I."/>
            <person name="Brannstrom I.O."/>
            <person name="Guillou S."/>
            <person name="Cros-Aarteil S."/>
            <person name="Calhoun S."/>
            <person name="Haridas S."/>
            <person name="Kuo A."/>
            <person name="Mondo S."/>
            <person name="Pangilinan J."/>
            <person name="Riley R."/>
            <person name="Labutti K."/>
            <person name="Andreopoulos B."/>
            <person name="Lipzen A."/>
            <person name="Chen C."/>
            <person name="Yanf M."/>
            <person name="Daum C."/>
            <person name="Ng V."/>
            <person name="Clum A."/>
            <person name="Steindorff A."/>
            <person name="Ohm R."/>
            <person name="Martin F."/>
            <person name="Silar P."/>
            <person name="Natvig D."/>
            <person name="Lalanne C."/>
            <person name="Gautier V."/>
            <person name="Ament-Velasquez S.L."/>
            <person name="Kruys A."/>
            <person name="Hutchinson M.I."/>
            <person name="Powell A.J."/>
            <person name="Barry K."/>
            <person name="Miller A.N."/>
            <person name="Grigoriev I.V."/>
            <person name="Debuchy R."/>
            <person name="Gladieux P."/>
            <person name="Thoren M.H."/>
            <person name="Johannesson H."/>
        </authorList>
    </citation>
    <scope>NUCLEOTIDE SEQUENCE</scope>
    <source>
        <strain evidence="4">SMH2532-1</strain>
    </source>
</reference>
<sequence>MWIRDALPFSIPGLRTITYGYESSLVQSNSFQSISDIAQTLVLQLKLGGWNLPSSKPVVFLAHSLGGLVLKEGIVQMAARDKSFSAVLDNISGAVMFGVPSLGMQQCHLMAMVEGQPNECLIEDLSRQTGARYLRDLNARFEGLSFLKTAKVFWAYETRESPTVMKRDGNTWARTGPPAVLVSPESATCHYYRKNKAATFPINEDHSNMVKFSRGDPNLEVVTQFIRELGAVESLSRSSTSVDVESQLGLSTQTDRLFPQAQGVDMDEMHEERRDMQALKELGVLLHSIKDVHRQLYSSELDLRFQQIEDPFQDTFEWAFHLPVLTDWLQQRFDSKLFWVHGKPGSGKSTFMKFLFQNPRTWQLLHDWRTDAREIRAGFFFHYRGSAIQKSFEGVLRSLITQVLLPHSDSYQELHQETWNQYQRANRQYDHFKDLIKMEEAILLRVQERIKNLNATITAGGSGDFDFDGEARVENLKVLQDALKDLQAEELGCHSALEGAIDSLRSTKMDIRDLARRCREQDHLPTRLFLTQIAADFERRDLRLIPKLERVVRRILSQETIEMDLILFFDALDEFDGHPNVISQFMKDLVQSAPLSKTRVKICLSSRPWKALQDQFAAHPQLALEMHNKGDIEDYVTRSVRGWSNMELFAQRLVSAILTRANGVFLWVRLAVRVLSESRTLAIGGTPTTLEQLEARLRQLPDDLLEFYRLVIERIGRSNRRRTFALLELLARHNPHGPPVTAAQIREAVLVSECTDCLEAEEVRETARATNTPEQARTDLAAWGGGLVEIKRDRPQLMHQTVLEFVMGPDFKRIVVGDHLADFVSENGHSFYVKYWASRHNWDTLSVATVKKELSIKNFGPTHLYSDFGDDAHDFVEIQHLAYHCERAEATTGNSQFEYLDSLSLLQQNCSAIDRRGSKMVFLLALVSCGLTLGTRDWIERNVNSGEQERLTSGPFEIIDFPLFSSTFFAPILSGFHDGHLKIFSLLLDNDFPVRADRHFFPLLCSALWDSEFRRGPRLGIEQSILLKAAGLVLRHGQDPNANIELVVFEGSPEVLLEAKFIHASALHVCLPALAKQVLQHDGDPNCLDEHGRTALDWLLDFPAGMRRPKAWNCQRTYDMCKILIEAGGVISQHTRKETCLESLAELEEEGYDIRVFYEKLGVKEWPEASHAISPAGVAKRKRVDSFESGHPAPSDDG</sequence>
<evidence type="ECO:0000256" key="1">
    <source>
        <dbReference type="ARBA" id="ARBA00022737"/>
    </source>
</evidence>
<dbReference type="InterPro" id="IPR029058">
    <property type="entry name" value="AB_hydrolase_fold"/>
</dbReference>
<evidence type="ECO:0000313" key="4">
    <source>
        <dbReference type="EMBL" id="KAK0638583.1"/>
    </source>
</evidence>
<dbReference type="EMBL" id="JAULSV010000007">
    <property type="protein sequence ID" value="KAK0638583.1"/>
    <property type="molecule type" value="Genomic_DNA"/>
</dbReference>
<dbReference type="InterPro" id="IPR036770">
    <property type="entry name" value="Ankyrin_rpt-contain_sf"/>
</dbReference>
<evidence type="ECO:0000259" key="3">
    <source>
        <dbReference type="Pfam" id="PF24883"/>
    </source>
</evidence>
<comment type="caution">
    <text evidence="4">The sequence shown here is derived from an EMBL/GenBank/DDBJ whole genome shotgun (WGS) entry which is preliminary data.</text>
</comment>
<dbReference type="InterPro" id="IPR056884">
    <property type="entry name" value="NPHP3-like_N"/>
</dbReference>
<dbReference type="Pfam" id="PF24883">
    <property type="entry name" value="NPHP3_N"/>
    <property type="match status" value="1"/>
</dbReference>
<dbReference type="AlphaFoldDB" id="A0AA39XQX8"/>
<evidence type="ECO:0000313" key="5">
    <source>
        <dbReference type="Proteomes" id="UP001174936"/>
    </source>
</evidence>
<name>A0AA39XQX8_9PEZI</name>